<reference evidence="1 2" key="1">
    <citation type="submission" date="2023-08" db="EMBL/GenBank/DDBJ databases">
        <authorList>
            <person name="Park J.-S."/>
        </authorList>
    </citation>
    <scope>NUCLEOTIDE SEQUENCE [LARGE SCALE GENOMIC DNA]</scope>
    <source>
        <strain evidence="1 2">2205SS18-9</strain>
    </source>
</reference>
<dbReference type="RefSeq" id="WP_305993496.1">
    <property type="nucleotide sequence ID" value="NZ_JAVAMP010000012.1"/>
</dbReference>
<organism evidence="1 2">
    <name type="scientific">Chengkuizengella axinellae</name>
    <dbReference type="NCBI Taxonomy" id="3064388"/>
    <lineage>
        <taxon>Bacteria</taxon>
        <taxon>Bacillati</taxon>
        <taxon>Bacillota</taxon>
        <taxon>Bacilli</taxon>
        <taxon>Bacillales</taxon>
        <taxon>Paenibacillaceae</taxon>
        <taxon>Chengkuizengella</taxon>
    </lineage>
</organism>
<dbReference type="Proteomes" id="UP001231941">
    <property type="component" value="Unassembled WGS sequence"/>
</dbReference>
<evidence type="ECO:0000313" key="1">
    <source>
        <dbReference type="EMBL" id="MDP5276185.1"/>
    </source>
</evidence>
<accession>A0ABT9J3K7</accession>
<protein>
    <submittedName>
        <fullName evidence="1">Uncharacterized protein</fullName>
    </submittedName>
</protein>
<dbReference type="Gene3D" id="2.40.30.10">
    <property type="entry name" value="Translation factors"/>
    <property type="match status" value="1"/>
</dbReference>
<dbReference type="EMBL" id="JAVAMP010000012">
    <property type="protein sequence ID" value="MDP5276185.1"/>
    <property type="molecule type" value="Genomic_DNA"/>
</dbReference>
<evidence type="ECO:0000313" key="2">
    <source>
        <dbReference type="Proteomes" id="UP001231941"/>
    </source>
</evidence>
<name>A0ABT9J3K7_9BACL</name>
<keyword evidence="2" id="KW-1185">Reference proteome</keyword>
<comment type="caution">
    <text evidence="1">The sequence shown here is derived from an EMBL/GenBank/DDBJ whole genome shotgun (WGS) entry which is preliminary data.</text>
</comment>
<proteinExistence type="predicted"/>
<sequence>MEKVKARVSFINKDSGGRVPPPEGTRYAPIIRFEELHGNWSCVFICTPTKNKEMDVEIGFLNREEAPNHLLIKGLEFELFEGTKKIAKGIVL</sequence>
<gene>
    <name evidence="1" type="ORF">Q5Y73_18985</name>
</gene>